<dbReference type="EC" id="3.1.3.48" evidence="2"/>
<evidence type="ECO:0000259" key="7">
    <source>
        <dbReference type="PROSITE" id="PS50056"/>
    </source>
</evidence>
<dbReference type="Pfam" id="PF00782">
    <property type="entry name" value="DSPc"/>
    <property type="match status" value="1"/>
</dbReference>
<evidence type="ECO:0000259" key="6">
    <source>
        <dbReference type="PROSITE" id="PS50054"/>
    </source>
</evidence>
<dbReference type="OrthoDB" id="2017893at2759"/>
<gene>
    <name evidence="8" type="ORF">BCV70DRAFT_200843</name>
</gene>
<dbReference type="InterPro" id="IPR000387">
    <property type="entry name" value="Tyr_Pase_dom"/>
</dbReference>
<evidence type="ECO:0000256" key="4">
    <source>
        <dbReference type="ARBA" id="ARBA00022912"/>
    </source>
</evidence>
<feature type="domain" description="Tyrosine specific protein phosphatases" evidence="7">
    <location>
        <begin position="117"/>
        <end position="186"/>
    </location>
</feature>
<dbReference type="InParanoid" id="A0A317XMG2"/>
<dbReference type="Proteomes" id="UP000246740">
    <property type="component" value="Unassembled WGS sequence"/>
</dbReference>
<dbReference type="SMART" id="SM00195">
    <property type="entry name" value="DSPc"/>
    <property type="match status" value="1"/>
</dbReference>
<feature type="region of interest" description="Disordered" evidence="5">
    <location>
        <begin position="89"/>
        <end position="120"/>
    </location>
</feature>
<feature type="region of interest" description="Disordered" evidence="5">
    <location>
        <begin position="255"/>
        <end position="425"/>
    </location>
</feature>
<protein>
    <recommendedName>
        <fullName evidence="2">protein-tyrosine-phosphatase</fullName>
        <ecNumber evidence="2">3.1.3.48</ecNumber>
    </recommendedName>
</protein>
<dbReference type="Gene3D" id="3.90.190.10">
    <property type="entry name" value="Protein tyrosine phosphatase superfamily"/>
    <property type="match status" value="1"/>
</dbReference>
<feature type="region of interest" description="Disordered" evidence="5">
    <location>
        <begin position="482"/>
        <end position="647"/>
    </location>
</feature>
<proteinExistence type="inferred from homology"/>
<comment type="similarity">
    <text evidence="1">Belongs to the protein-tyrosine phosphatase family. Non-receptor class dual specificity subfamily.</text>
</comment>
<feature type="compositionally biased region" description="Polar residues" evidence="5">
    <location>
        <begin position="265"/>
        <end position="288"/>
    </location>
</feature>
<sequence length="729" mass="77330">MDEVVPGLWVGGLRAAMDKEYLSQAGVTHIITCMKQRLPVPSTLPDGRKITEKEMKQVRLDDDEKAPILVHFASCNEFISNALEEEWVPDEDQDEDQDSSAQDGATPPSTDSPASDRKVAGDVDLLVQGRQKRDGKWGHWQTTGTGTVLVHCQAGCSRSVAVVAAYLMSTRHITAHEAVEMIRLRRKDAQPNAGFMAQLELYHQVGFEIDMRFQAVRRFLMSKTDILNGDSMDDMLLSYYPSPYPSPALSSAIKGLTPFSPPDASDSTSLSPTRETTSSQLLRKNSNARPHHHDQKRDDSPPTDSALSATTSLSLPQPAFASTSQPLIASPEPLSESSSSNKVAQLGSHFASMDTASSSAPATGSSSSQSSLGQTNEEKRKTTIDEAGEVKVTANSGRLPGGVSNIRGHEGANNRGSLPRPTFTGPKLRCRSCRRELAAFDHVVIHEPGKGQMAFEHRKRDTGHGNSTVASDTAGNISSLQKFGARQSRDDAMTSSQDHSNTAATSEPVTEQSQTTQAAPPSSSAQTPVSASATASESVLHQKAPDTPEAATLQQQAQTQPQRRQIQSAASLASRLPPHLAALRGGGAARARAPAPAPAPASVPASTSSVPSVPSSAVSSGRVTSPDTTASASTSASGSARGWTDANPSSAVGMSARSMLHSSACSSYFIEPMAWMSALSDGEVTGRLNCPNAKCEHKLGSWDWAGMQCGCGAWVTPAFALHRSKVDEI</sequence>
<organism evidence="8 9">
    <name type="scientific">Testicularia cyperi</name>
    <dbReference type="NCBI Taxonomy" id="1882483"/>
    <lineage>
        <taxon>Eukaryota</taxon>
        <taxon>Fungi</taxon>
        <taxon>Dikarya</taxon>
        <taxon>Basidiomycota</taxon>
        <taxon>Ustilaginomycotina</taxon>
        <taxon>Ustilaginomycetes</taxon>
        <taxon>Ustilaginales</taxon>
        <taxon>Anthracoideaceae</taxon>
        <taxon>Testicularia</taxon>
    </lineage>
</organism>
<dbReference type="AlphaFoldDB" id="A0A317XMG2"/>
<feature type="compositionally biased region" description="Acidic residues" evidence="5">
    <location>
        <begin position="89"/>
        <end position="98"/>
    </location>
</feature>
<dbReference type="GO" id="GO:0008138">
    <property type="term" value="F:protein tyrosine/serine/threonine phosphatase activity"/>
    <property type="evidence" value="ECO:0007669"/>
    <property type="project" value="TreeGrafter"/>
</dbReference>
<feature type="compositionally biased region" description="Polar residues" evidence="5">
    <location>
        <begin position="493"/>
        <end position="539"/>
    </location>
</feature>
<dbReference type="SUPFAM" id="SSF52799">
    <property type="entry name" value="(Phosphotyrosine protein) phosphatases II"/>
    <property type="match status" value="1"/>
</dbReference>
<feature type="domain" description="Tyrosine-protein phosphatase" evidence="6">
    <location>
        <begin position="1"/>
        <end position="208"/>
    </location>
</feature>
<dbReference type="STRING" id="1882483.A0A317XMG2"/>
<evidence type="ECO:0000256" key="3">
    <source>
        <dbReference type="ARBA" id="ARBA00022801"/>
    </source>
</evidence>
<reference evidence="8 9" key="1">
    <citation type="journal article" date="2018" name="Mol. Biol. Evol.">
        <title>Broad Genomic Sampling Reveals a Smut Pathogenic Ancestry of the Fungal Clade Ustilaginomycotina.</title>
        <authorList>
            <person name="Kijpornyongpan T."/>
            <person name="Mondo S.J."/>
            <person name="Barry K."/>
            <person name="Sandor L."/>
            <person name="Lee J."/>
            <person name="Lipzen A."/>
            <person name="Pangilinan J."/>
            <person name="LaButti K."/>
            <person name="Hainaut M."/>
            <person name="Henrissat B."/>
            <person name="Grigoriev I.V."/>
            <person name="Spatafora J.W."/>
            <person name="Aime M.C."/>
        </authorList>
    </citation>
    <scope>NUCLEOTIDE SEQUENCE [LARGE SCALE GENOMIC DNA]</scope>
    <source>
        <strain evidence="8 9">MCA 3645</strain>
    </source>
</reference>
<feature type="compositionally biased region" description="Low complexity" evidence="5">
    <location>
        <begin position="330"/>
        <end position="340"/>
    </location>
</feature>
<dbReference type="PANTHER" id="PTHR45848:SF4">
    <property type="entry name" value="DUAL SPECIFICITY PROTEIN PHOSPHATASE 12"/>
    <property type="match status" value="1"/>
</dbReference>
<evidence type="ECO:0000313" key="8">
    <source>
        <dbReference type="EMBL" id="PWY99261.1"/>
    </source>
</evidence>
<keyword evidence="3" id="KW-0378">Hydrolase</keyword>
<dbReference type="InterPro" id="IPR000340">
    <property type="entry name" value="Dual-sp_phosphatase_cat-dom"/>
</dbReference>
<dbReference type="InterPro" id="IPR020422">
    <property type="entry name" value="TYR_PHOSPHATASE_DUAL_dom"/>
</dbReference>
<dbReference type="PROSITE" id="PS50054">
    <property type="entry name" value="TYR_PHOSPHATASE_DUAL"/>
    <property type="match status" value="1"/>
</dbReference>
<evidence type="ECO:0000256" key="5">
    <source>
        <dbReference type="SAM" id="MobiDB-lite"/>
    </source>
</evidence>
<evidence type="ECO:0000256" key="2">
    <source>
        <dbReference type="ARBA" id="ARBA00013064"/>
    </source>
</evidence>
<dbReference type="GO" id="GO:0005634">
    <property type="term" value="C:nucleus"/>
    <property type="evidence" value="ECO:0007669"/>
    <property type="project" value="TreeGrafter"/>
</dbReference>
<feature type="compositionally biased region" description="Low complexity" evidence="5">
    <location>
        <begin position="576"/>
        <end position="594"/>
    </location>
</feature>
<keyword evidence="4" id="KW-0904">Protein phosphatase</keyword>
<dbReference type="CDD" id="cd14498">
    <property type="entry name" value="DSP"/>
    <property type="match status" value="1"/>
</dbReference>
<feature type="compositionally biased region" description="Low complexity" evidence="5">
    <location>
        <begin position="550"/>
        <end position="569"/>
    </location>
</feature>
<keyword evidence="9" id="KW-1185">Reference proteome</keyword>
<accession>A0A317XMG2</accession>
<name>A0A317XMG2_9BASI</name>
<feature type="compositionally biased region" description="Low complexity" evidence="5">
    <location>
        <begin position="602"/>
        <end position="640"/>
    </location>
</feature>
<dbReference type="PROSITE" id="PS50056">
    <property type="entry name" value="TYR_PHOSPHATASE_2"/>
    <property type="match status" value="1"/>
</dbReference>
<dbReference type="InterPro" id="IPR029021">
    <property type="entry name" value="Prot-tyrosine_phosphatase-like"/>
</dbReference>
<feature type="compositionally biased region" description="Low complexity" evidence="5">
    <location>
        <begin position="356"/>
        <end position="371"/>
    </location>
</feature>
<dbReference type="PANTHER" id="PTHR45848">
    <property type="entry name" value="DUAL SPECIFICITY PROTEIN PHOSPHATASE 12 FAMILY MEMBER"/>
    <property type="match status" value="1"/>
</dbReference>
<evidence type="ECO:0000313" key="9">
    <source>
        <dbReference type="Proteomes" id="UP000246740"/>
    </source>
</evidence>
<feature type="compositionally biased region" description="Low complexity" evidence="5">
    <location>
        <begin position="302"/>
        <end position="316"/>
    </location>
</feature>
<dbReference type="EMBL" id="KZ819195">
    <property type="protein sequence ID" value="PWY99261.1"/>
    <property type="molecule type" value="Genomic_DNA"/>
</dbReference>
<evidence type="ECO:0000256" key="1">
    <source>
        <dbReference type="ARBA" id="ARBA00008601"/>
    </source>
</evidence>
<dbReference type="GO" id="GO:0004725">
    <property type="term" value="F:protein tyrosine phosphatase activity"/>
    <property type="evidence" value="ECO:0007669"/>
    <property type="project" value="UniProtKB-EC"/>
</dbReference>